<keyword evidence="5" id="KW-0165">Cleavage on pair of basic residues</keyword>
<dbReference type="InterPro" id="IPR010294">
    <property type="entry name" value="ADAMTS_spacer1"/>
</dbReference>
<feature type="region of interest" description="Disordered" evidence="20">
    <location>
        <begin position="1538"/>
        <end position="1589"/>
    </location>
</feature>
<dbReference type="InterPro" id="IPR001590">
    <property type="entry name" value="Peptidase_M12B"/>
</dbReference>
<feature type="binding site" evidence="17">
    <location>
        <position position="465"/>
    </location>
    <ligand>
        <name>Ca(2+)</name>
        <dbReference type="ChEBI" id="CHEBI:29108"/>
        <label>1</label>
    </ligand>
</feature>
<evidence type="ECO:0000256" key="18">
    <source>
        <dbReference type="PIRSR" id="PIRSR613273-3"/>
    </source>
</evidence>
<evidence type="ECO:0000256" key="13">
    <source>
        <dbReference type="ARBA" id="ARBA00023157"/>
    </source>
</evidence>
<feature type="compositionally biased region" description="Acidic residues" evidence="20">
    <location>
        <begin position="1317"/>
        <end position="1341"/>
    </location>
</feature>
<feature type="disulfide bond" evidence="18">
    <location>
        <begin position="572"/>
        <end position="610"/>
    </location>
</feature>
<feature type="binding site" evidence="17">
    <location>
        <position position="468"/>
    </location>
    <ligand>
        <name>Ca(2+)</name>
        <dbReference type="ChEBI" id="CHEBI:29108"/>
        <label>2</label>
    </ligand>
</feature>
<evidence type="ECO:0000313" key="24">
    <source>
        <dbReference type="Proteomes" id="UP001230051"/>
    </source>
</evidence>
<feature type="binding site" evidence="17">
    <location>
        <position position="347"/>
    </location>
    <ligand>
        <name>Ca(2+)</name>
        <dbReference type="ChEBI" id="CHEBI:29108"/>
        <label>2</label>
    </ligand>
</feature>
<evidence type="ECO:0000256" key="19">
    <source>
        <dbReference type="PROSITE-ProRule" id="PRU00276"/>
    </source>
</evidence>
<keyword evidence="8" id="KW-0677">Repeat</keyword>
<evidence type="ECO:0000256" key="10">
    <source>
        <dbReference type="ARBA" id="ARBA00022833"/>
    </source>
</evidence>
<reference evidence="23" key="1">
    <citation type="submission" date="2022-02" db="EMBL/GenBank/DDBJ databases">
        <title>Atlantic sturgeon de novo genome assembly.</title>
        <authorList>
            <person name="Stock M."/>
            <person name="Klopp C."/>
            <person name="Guiguen Y."/>
            <person name="Cabau C."/>
            <person name="Parinello H."/>
            <person name="Santidrian Yebra-Pimentel E."/>
            <person name="Kuhl H."/>
            <person name="Dirks R.P."/>
            <person name="Guessner J."/>
            <person name="Wuertz S."/>
            <person name="Du K."/>
            <person name="Schartl M."/>
        </authorList>
    </citation>
    <scope>NUCLEOTIDE SEQUENCE</scope>
    <source>
        <strain evidence="23">STURGEONOMICS-FGT-2020</strain>
        <tissue evidence="23">Whole blood</tissue>
    </source>
</reference>
<dbReference type="Pfam" id="PF19236">
    <property type="entry name" value="ADAMTS_CR_3"/>
    <property type="match status" value="1"/>
</dbReference>
<keyword evidence="14" id="KW-0325">Glycoprotein</keyword>
<feature type="region of interest" description="Disordered" evidence="20">
    <location>
        <begin position="1489"/>
        <end position="1520"/>
    </location>
</feature>
<dbReference type="FunFam" id="3.40.1620.60:FF:000004">
    <property type="entry name" value="A disintegrin and metalloproteinase with thrombospondin motifs 12"/>
    <property type="match status" value="1"/>
</dbReference>
<evidence type="ECO:0000256" key="3">
    <source>
        <dbReference type="ARBA" id="ARBA00022530"/>
    </source>
</evidence>
<dbReference type="InterPro" id="IPR013273">
    <property type="entry name" value="ADAMTS/ADAMTS-like"/>
</dbReference>
<keyword evidence="6 17" id="KW-0479">Metal-binding</keyword>
<evidence type="ECO:0000256" key="4">
    <source>
        <dbReference type="ARBA" id="ARBA00022670"/>
    </source>
</evidence>
<accession>A0AAD8CUB0</accession>
<protein>
    <submittedName>
        <fullName evidence="23">A disintegrin and metalloproteinase with thrombospondin motifs 7-like</fullName>
    </submittedName>
</protein>
<dbReference type="GO" id="GO:0031012">
    <property type="term" value="C:extracellular matrix"/>
    <property type="evidence" value="ECO:0007669"/>
    <property type="project" value="TreeGrafter"/>
</dbReference>
<dbReference type="CDD" id="cd04273">
    <property type="entry name" value="ZnMc_ADAMTS_like"/>
    <property type="match status" value="1"/>
</dbReference>
<keyword evidence="17" id="KW-0106">Calcium</keyword>
<dbReference type="GO" id="GO:0030198">
    <property type="term" value="P:extracellular matrix organization"/>
    <property type="evidence" value="ECO:0007669"/>
    <property type="project" value="InterPro"/>
</dbReference>
<evidence type="ECO:0000256" key="15">
    <source>
        <dbReference type="ARBA" id="ARBA00062682"/>
    </source>
</evidence>
<keyword evidence="7" id="KW-0732">Signal</keyword>
<feature type="binding site" evidence="17 19">
    <location>
        <position position="410"/>
    </location>
    <ligand>
        <name>Zn(2+)</name>
        <dbReference type="ChEBI" id="CHEBI:29105"/>
        <note>catalytic</note>
    </ligand>
</feature>
<dbReference type="Pfam" id="PF17771">
    <property type="entry name" value="ADAMTS_CR_2"/>
    <property type="match status" value="1"/>
</dbReference>
<dbReference type="InterPro" id="IPR050439">
    <property type="entry name" value="ADAMTS_ADAMTS-like"/>
</dbReference>
<feature type="region of interest" description="Disordered" evidence="20">
    <location>
        <begin position="196"/>
        <end position="241"/>
    </location>
</feature>
<feature type="region of interest" description="Disordered" evidence="20">
    <location>
        <begin position="1120"/>
        <end position="1186"/>
    </location>
</feature>
<feature type="disulfide bond" evidence="18">
    <location>
        <begin position="365"/>
        <end position="372"/>
    </location>
</feature>
<comment type="subunit">
    <text evidence="15">Interacts with COMP.</text>
</comment>
<dbReference type="SUPFAM" id="SSF82895">
    <property type="entry name" value="TSP-1 type 1 repeat"/>
    <property type="match status" value="8"/>
</dbReference>
<dbReference type="Pfam" id="PF05986">
    <property type="entry name" value="ADAMTS_spacer1"/>
    <property type="match status" value="1"/>
</dbReference>
<feature type="disulfide bond" evidence="18">
    <location>
        <begin position="510"/>
        <end position="540"/>
    </location>
</feature>
<feature type="disulfide bond" evidence="18">
    <location>
        <begin position="503"/>
        <end position="521"/>
    </location>
</feature>
<feature type="binding site" evidence="17">
    <location>
        <position position="263"/>
    </location>
    <ligand>
        <name>Ca(2+)</name>
        <dbReference type="ChEBI" id="CHEBI:29108"/>
        <label>1</label>
    </ligand>
</feature>
<comment type="caution">
    <text evidence="23">The sequence shown here is derived from an EMBL/GenBank/DDBJ whole genome shotgun (WGS) entry which is preliminary data.</text>
</comment>
<comment type="cofactor">
    <cofactor evidence="17">
        <name>Zn(2+)</name>
        <dbReference type="ChEBI" id="CHEBI:29105"/>
    </cofactor>
    <text evidence="17">Binds 1 zinc ion per subunit.</text>
</comment>
<feature type="disulfide bond" evidence="18">
    <location>
        <begin position="583"/>
        <end position="595"/>
    </location>
</feature>
<feature type="binding site" evidence="17 19">
    <location>
        <position position="406"/>
    </location>
    <ligand>
        <name>Zn(2+)</name>
        <dbReference type="ChEBI" id="CHEBI:29105"/>
        <note>catalytic</note>
    </ligand>
</feature>
<keyword evidence="12" id="KW-0865">Zymogen</keyword>
<feature type="region of interest" description="Disordered" evidence="20">
    <location>
        <begin position="1259"/>
        <end position="1280"/>
    </location>
</feature>
<feature type="compositionally biased region" description="Basic and acidic residues" evidence="20">
    <location>
        <begin position="225"/>
        <end position="241"/>
    </location>
</feature>
<evidence type="ECO:0000256" key="7">
    <source>
        <dbReference type="ARBA" id="ARBA00022729"/>
    </source>
</evidence>
<keyword evidence="24" id="KW-1185">Reference proteome</keyword>
<keyword evidence="9" id="KW-0378">Hydrolase</keyword>
<dbReference type="PROSITE" id="PS50900">
    <property type="entry name" value="PLAC"/>
    <property type="match status" value="1"/>
</dbReference>
<evidence type="ECO:0000313" key="23">
    <source>
        <dbReference type="EMBL" id="KAK1158039.1"/>
    </source>
</evidence>
<dbReference type="InterPro" id="IPR036383">
    <property type="entry name" value="TSP1_rpt_sf"/>
</dbReference>
<keyword evidence="10 17" id="KW-0862">Zinc</keyword>
<feature type="active site" evidence="16 19">
    <location>
        <position position="407"/>
    </location>
</feature>
<dbReference type="Pfam" id="PF00090">
    <property type="entry name" value="TSP_1"/>
    <property type="match status" value="1"/>
</dbReference>
<dbReference type="Gene3D" id="3.40.390.10">
    <property type="entry name" value="Collagenase (Catalytic Domain)"/>
    <property type="match status" value="1"/>
</dbReference>
<evidence type="ECO:0000256" key="5">
    <source>
        <dbReference type="ARBA" id="ARBA00022685"/>
    </source>
</evidence>
<dbReference type="GO" id="GO:0006508">
    <property type="term" value="P:proteolysis"/>
    <property type="evidence" value="ECO:0007669"/>
    <property type="project" value="UniProtKB-KW"/>
</dbReference>
<evidence type="ECO:0000256" key="6">
    <source>
        <dbReference type="ARBA" id="ARBA00022723"/>
    </source>
</evidence>
<evidence type="ECO:0000256" key="2">
    <source>
        <dbReference type="ARBA" id="ARBA00022525"/>
    </source>
</evidence>
<feature type="disulfide bond" evidence="18">
    <location>
        <begin position="384"/>
        <end position="465"/>
    </location>
</feature>
<dbReference type="GO" id="GO:0004222">
    <property type="term" value="F:metalloendopeptidase activity"/>
    <property type="evidence" value="ECO:0007669"/>
    <property type="project" value="InterPro"/>
</dbReference>
<feature type="region of interest" description="Disordered" evidence="20">
    <location>
        <begin position="1199"/>
        <end position="1232"/>
    </location>
</feature>
<dbReference type="Proteomes" id="UP001230051">
    <property type="component" value="Unassembled WGS sequence"/>
</dbReference>
<dbReference type="FunFam" id="2.20.100.10:FF:000005">
    <property type="entry name" value="ADAM metallopeptidase with thrombospondin type 1 motif 9"/>
    <property type="match status" value="4"/>
</dbReference>
<feature type="compositionally biased region" description="Acidic residues" evidence="20">
    <location>
        <begin position="1382"/>
        <end position="1392"/>
    </location>
</feature>
<dbReference type="PROSITE" id="PS51257">
    <property type="entry name" value="PROKAR_LIPOPROTEIN"/>
    <property type="match status" value="1"/>
</dbReference>
<dbReference type="Gene3D" id="2.20.100.10">
    <property type="entry name" value="Thrombospondin type-1 (TSP1) repeat"/>
    <property type="match status" value="8"/>
</dbReference>
<evidence type="ECO:0000256" key="14">
    <source>
        <dbReference type="ARBA" id="ARBA00023180"/>
    </source>
</evidence>
<feature type="compositionally biased region" description="Polar residues" evidence="20">
    <location>
        <begin position="1571"/>
        <end position="1589"/>
    </location>
</feature>
<feature type="compositionally biased region" description="Polar residues" evidence="20">
    <location>
        <begin position="207"/>
        <end position="220"/>
    </location>
</feature>
<feature type="compositionally biased region" description="Basic and acidic residues" evidence="20">
    <location>
        <begin position="1393"/>
        <end position="1402"/>
    </location>
</feature>
<keyword evidence="3" id="KW-0272">Extracellular matrix</keyword>
<dbReference type="PANTHER" id="PTHR13723:SF142">
    <property type="entry name" value="A DISINTEGRIN AND METALLOPROTEINASE WITH THROMBOSPONDIN MOTIFS 7"/>
    <property type="match status" value="1"/>
</dbReference>
<evidence type="ECO:0000259" key="22">
    <source>
        <dbReference type="PROSITE" id="PS50900"/>
    </source>
</evidence>
<feature type="region of interest" description="Disordered" evidence="20">
    <location>
        <begin position="1317"/>
        <end position="1358"/>
    </location>
</feature>
<feature type="disulfide bond" evidence="18">
    <location>
        <begin position="336"/>
        <end position="390"/>
    </location>
</feature>
<feature type="domain" description="PLAC" evidence="22">
    <location>
        <begin position="1929"/>
        <end position="1969"/>
    </location>
</feature>
<dbReference type="PROSITE" id="PS50092">
    <property type="entry name" value="TSP1"/>
    <property type="match status" value="8"/>
</dbReference>
<evidence type="ECO:0000256" key="8">
    <source>
        <dbReference type="ARBA" id="ARBA00022737"/>
    </source>
</evidence>
<dbReference type="InterPro" id="IPR002870">
    <property type="entry name" value="Peptidase_M12B_N"/>
</dbReference>
<dbReference type="InterPro" id="IPR000884">
    <property type="entry name" value="TSP1_rpt"/>
</dbReference>
<dbReference type="FunFam" id="3.40.390.10:FF:000001">
    <property type="entry name" value="A disintegrin and metalloproteinase with thrombospondin motifs 1"/>
    <property type="match status" value="1"/>
</dbReference>
<dbReference type="InterPro" id="IPR045371">
    <property type="entry name" value="ADAMTS_CR_3"/>
</dbReference>
<dbReference type="PRINTS" id="PR01857">
    <property type="entry name" value="ADAMTSFAMILY"/>
</dbReference>
<dbReference type="InterPro" id="IPR041645">
    <property type="entry name" value="ADAMTS_CR_2"/>
</dbReference>
<dbReference type="SUPFAM" id="SSF55486">
    <property type="entry name" value="Metalloproteases ('zincins'), catalytic domain"/>
    <property type="match status" value="1"/>
</dbReference>
<dbReference type="InterPro" id="IPR006586">
    <property type="entry name" value="ADAM_Cys-rich"/>
</dbReference>
<feature type="binding site" evidence="17 19">
    <location>
        <position position="416"/>
    </location>
    <ligand>
        <name>Zn(2+)</name>
        <dbReference type="ChEBI" id="CHEBI:29105"/>
        <note>catalytic</note>
    </ligand>
</feature>
<organism evidence="23 24">
    <name type="scientific">Acipenser oxyrinchus oxyrinchus</name>
    <dbReference type="NCBI Taxonomy" id="40147"/>
    <lineage>
        <taxon>Eukaryota</taxon>
        <taxon>Metazoa</taxon>
        <taxon>Chordata</taxon>
        <taxon>Craniata</taxon>
        <taxon>Vertebrata</taxon>
        <taxon>Euteleostomi</taxon>
        <taxon>Actinopterygii</taxon>
        <taxon>Chondrostei</taxon>
        <taxon>Acipenseriformes</taxon>
        <taxon>Acipenseridae</taxon>
        <taxon>Acipenser</taxon>
    </lineage>
</organism>
<dbReference type="SMART" id="SM00209">
    <property type="entry name" value="TSP1"/>
    <property type="match status" value="8"/>
</dbReference>
<dbReference type="PROSITE" id="PS50215">
    <property type="entry name" value="ADAM_MEPRO"/>
    <property type="match status" value="1"/>
</dbReference>
<evidence type="ECO:0000256" key="17">
    <source>
        <dbReference type="PIRSR" id="PIRSR613273-2"/>
    </source>
</evidence>
<evidence type="ECO:0000256" key="12">
    <source>
        <dbReference type="ARBA" id="ARBA00023145"/>
    </source>
</evidence>
<keyword evidence="2" id="KW-0964">Secreted</keyword>
<dbReference type="PANTHER" id="PTHR13723">
    <property type="entry name" value="ADAMTS A DISINTEGRIN AND METALLOPROTEASE WITH THROMBOSPONDIN MOTIFS PROTEASE"/>
    <property type="match status" value="1"/>
</dbReference>
<evidence type="ECO:0000256" key="11">
    <source>
        <dbReference type="ARBA" id="ARBA00023049"/>
    </source>
</evidence>
<evidence type="ECO:0000256" key="16">
    <source>
        <dbReference type="PIRSR" id="PIRSR613273-1"/>
    </source>
</evidence>
<dbReference type="SMART" id="SM00608">
    <property type="entry name" value="ACR"/>
    <property type="match status" value="1"/>
</dbReference>
<dbReference type="Gene3D" id="2.60.120.830">
    <property type="match status" value="1"/>
</dbReference>
<name>A0AAD8CUB0_ACIOX</name>
<dbReference type="Pfam" id="PF01562">
    <property type="entry name" value="Pep_M12B_propep"/>
    <property type="match status" value="1"/>
</dbReference>
<keyword evidence="13 18" id="KW-1015">Disulfide bond</keyword>
<evidence type="ECO:0000259" key="21">
    <source>
        <dbReference type="PROSITE" id="PS50215"/>
    </source>
</evidence>
<dbReference type="EMBL" id="JAGXEW010000025">
    <property type="protein sequence ID" value="KAK1158039.1"/>
    <property type="molecule type" value="Genomic_DNA"/>
</dbReference>
<dbReference type="Pfam" id="PF01421">
    <property type="entry name" value="Reprolysin"/>
    <property type="match status" value="1"/>
</dbReference>
<comment type="subcellular location">
    <subcellularLocation>
        <location evidence="1">Secreted</location>
        <location evidence="1">Extracellular space</location>
        <location evidence="1">Extracellular matrix</location>
    </subcellularLocation>
</comment>
<dbReference type="Gene3D" id="3.40.1620.60">
    <property type="match status" value="1"/>
</dbReference>
<feature type="disulfide bond" evidence="18">
    <location>
        <begin position="492"/>
        <end position="515"/>
    </location>
</feature>
<feature type="compositionally biased region" description="Basic and acidic residues" evidence="20">
    <location>
        <begin position="1222"/>
        <end position="1231"/>
    </location>
</feature>
<dbReference type="Pfam" id="PF19030">
    <property type="entry name" value="TSP1_ADAMTS"/>
    <property type="match status" value="7"/>
</dbReference>
<feature type="binding site" evidence="17">
    <location>
        <position position="347"/>
    </location>
    <ligand>
        <name>Ca(2+)</name>
        <dbReference type="ChEBI" id="CHEBI:29108"/>
        <label>1</label>
    </ligand>
</feature>
<evidence type="ECO:0000256" key="9">
    <source>
        <dbReference type="ARBA" id="ARBA00022801"/>
    </source>
</evidence>
<feature type="disulfide bond" evidence="18">
    <location>
        <begin position="568"/>
        <end position="605"/>
    </location>
</feature>
<comment type="caution">
    <text evidence="19">Lacks conserved residue(s) required for the propagation of feature annotation.</text>
</comment>
<gene>
    <name evidence="23" type="primary">ADAMTS7</name>
    <name evidence="23" type="ORF">AOXY_G24274</name>
</gene>
<feature type="binding site" evidence="17">
    <location>
        <position position="468"/>
    </location>
    <ligand>
        <name>Ca(2+)</name>
        <dbReference type="ChEBI" id="CHEBI:29108"/>
        <label>1</label>
    </ligand>
</feature>
<feature type="disulfide bond" evidence="18">
    <location>
        <begin position="423"/>
        <end position="449"/>
    </location>
</feature>
<feature type="region of interest" description="Disordered" evidence="20">
    <location>
        <begin position="1382"/>
        <end position="1403"/>
    </location>
</feature>
<dbReference type="InterPro" id="IPR010909">
    <property type="entry name" value="PLAC"/>
</dbReference>
<feature type="disulfide bond" evidence="18">
    <location>
        <begin position="534"/>
        <end position="545"/>
    </location>
</feature>
<dbReference type="GO" id="GO:0046872">
    <property type="term" value="F:metal ion binding"/>
    <property type="evidence" value="ECO:0007669"/>
    <property type="project" value="UniProtKB-KW"/>
</dbReference>
<keyword evidence="4" id="KW-0645">Protease</keyword>
<feature type="binding site" evidence="17">
    <location>
        <position position="354"/>
    </location>
    <ligand>
        <name>Ca(2+)</name>
        <dbReference type="ChEBI" id="CHEBI:29108"/>
        <label>1</label>
    </ligand>
</feature>
<dbReference type="InterPro" id="IPR024079">
    <property type="entry name" value="MetalloPept_cat_dom_sf"/>
</dbReference>
<feature type="compositionally biased region" description="Polar residues" evidence="20">
    <location>
        <begin position="1662"/>
        <end position="1671"/>
    </location>
</feature>
<dbReference type="FunFam" id="2.60.120.830:FF:000001">
    <property type="entry name" value="A disintegrin and metalloproteinase with thrombospondin motifs 1"/>
    <property type="match status" value="1"/>
</dbReference>
<evidence type="ECO:0000256" key="1">
    <source>
        <dbReference type="ARBA" id="ARBA00004498"/>
    </source>
</evidence>
<evidence type="ECO:0000256" key="20">
    <source>
        <dbReference type="SAM" id="MobiDB-lite"/>
    </source>
</evidence>
<feature type="domain" description="Peptidase M12B" evidence="21">
    <location>
        <begin position="260"/>
        <end position="470"/>
    </location>
</feature>
<feature type="compositionally biased region" description="Basic and acidic residues" evidence="20">
    <location>
        <begin position="1204"/>
        <end position="1215"/>
    </location>
</feature>
<dbReference type="FunFam" id="2.20.100.10:FF:000006">
    <property type="entry name" value="A disintegrin and metalloproteinase with thrombospondin motifs 1"/>
    <property type="match status" value="1"/>
</dbReference>
<feature type="region of interest" description="Disordered" evidence="20">
    <location>
        <begin position="1656"/>
        <end position="1700"/>
    </location>
</feature>
<sequence length="1983" mass="221065">MLSPRSCRSRASPFIGQTCSLFAVLSGILAGLGSCTTYGFTQGTPFEVVYPVRVDEAGQFVSHSVSRRVSRIHKRDLSSEDSSSVPVYYKLQHSGQDLLFNLSRNPYLLAPGFVSERRYGGLAGAKIRTHSHYSCQFIGEVQGQAATSGKAAISTCNGLMGVFQLSNEDFFIEPLGGEGQEDGAAQPHVIYKRHAAERGGERGSEPPLQSSASEDPSVNGTCGVKESRRSREMTEKRRVKWEQKQRRHRRIRQRSISKEKWVETLVVADTKMVEYHGSEHVEDYVLTVMNMVAGLFHDASVGNSIHIVVVRLILLEEDEEDLKITHHADNSLTSFCKWQKSLNMKGDANPTHHDVAVLLTRKDICAAMNRPCETLGLSHVSGMCQPHRSCSINEDTGLPVAFTVAHELGHNFGIQHDGSGNDCEPIGKRPFIMSPQLLYGSAPPSWSRCSREYITRFLDRGWGLCLDDPPVQDVIEFSAVPPGVLYDAAHQCRLQYGSRSVFCDDMDNVCSTLWCTVGNTCHSKLDAAVDGTKCGLNKWCFNGECVAVGYRPESINGGWGSWSSWSACTRSCGAGVQNAERQCNNPVPKYGGKYCLGERRRYKLCNTDSCQSDKPSFRHIQCRHFDTMPYKGKLYKWIPVNNRINPCELHCRPLSDYFSEKMLDAVTDGTQCYEGSVSRDMCINGICKNVGCDYEIDSNAVEDRCGVCHGNGSTCETVKKTFEESEGMGYVDIGLIPEGAREIRIEEVAEAGNFLALRSQDPERYFLNGGWTIQWNGDYKVAGTTFTYERSGNLENLTSPGPTREPVWIQLLFQETNPGVRYEYTIRRDLDNDNEIQPPEFFWLYGSWSACSASCGTGVQRQVVHCLERIAGIVEERYCDPATRPDDKQASCNEELCPARWWEGEWQKCSASCGDTGLMKRTVLCIQSVGMDEQRALQPSECQHIPRPEAIAHCNREQPCPAQWTVGNWSECSETCGGGIQRRAVGCSKNTGSDCEPREKPISETTCNPQPCPKRVDIFGSEWSGSGSSSKELFNEIDFIPNNDNYPHPVPEHVIPKSHRPDKYDDLKNLIEDDFIIHNRIEPTDDKGSSPGRNVFVDDFYYDYNFINFHEDLSYDPVVEEKGEEEENIKEKKPGVNSMGGESDQNSHLMNGIDEESLGHPKENTTSAIPEESDATSEDSQPTLDTPYDSVLIEQENKNLLGGENDKHNEAKESPYEEQETETTKPDLADTEKEDEEIFYLINHLLPVVNHTKQYLDTAIPNSSDNEKQPNGGLAPTDSPSEVAVTEILHSSRSIIPDSTGTEGYETDLTEEDIHEQSLEEVDDGDDENPQEEYESEDIDFNQEGFSETNENDDIDEDVSEGLNDIIDDEEDVIDDLIFSIGEDDETGDEDIDSRNENDFSRDGMNVIEQDTAVGDSNEHVPENIELERYLTSKEPPETPLVLPDELDTPILSSSEAIPFTSEPPITTMSNQYNLNPISVGLAFEGQDSSHYNKVGDHDYDPSDSEPDSATRRTKPTTEKIQTTAFSMLHTPESLPPIIEHLAGHGYPRHTGPESNSQPPHNRPFEEDPLDSQTDFYSTSSPPVTVTQLGFPQGEVYGVPASADDFYQKHVTAQPSQGIPKKNKALTTTASTTEWPEIDANEIVVPEHMLRHRYEDREHQTTDAPDSSSHTSRYHLQRNLQEPSTPALANPTEPLLSTQSANKDTSAAAFWSVSHWSACSTSCGLGAIWRTVQCSSLRDTDCDMTKKPAPARRCYLRPCSAWRVGEWGKCSSNCGGGMKVREVQCTDTRDRRPLRPFHCQAVSHKPPLQISCNSRPCMDWYTSSWSECSELCGGGEQERFVTCPEVGRCQESMQPNSTKGCNVHPCTKWVVGSWGQCTATCGGGIQRRLVKCVNTKTGDAEEDSSQCDHEPWPENTQKCNTQECNNAEPSHTCVRNRLTFGFCQTLKLLGRCPLPTVRVQCCQTCTVGGHGVRERGNERATRR</sequence>
<proteinExistence type="predicted"/>
<keyword evidence="11 23" id="KW-0482">Metalloprotease</keyword>
<feature type="binding site" evidence="17">
    <location>
        <position position="263"/>
    </location>
    <ligand>
        <name>Ca(2+)</name>
        <dbReference type="ChEBI" id="CHEBI:29108"/>
        <label>2</label>
    </ligand>
</feature>